<gene>
    <name evidence="1" type="ORF">LCGC14_1736310</name>
</gene>
<sequence length="121" mass="13988">MYEKYDAPVRILNAIRNHADHHHPCGSFVTAVLENNLMEATGRADGDSQAALFEIVRYVRWEIPSRCHGSPEKVRAWLIPEQPQPDIDFCSKCHEHTSFQYNWEGKEWLSVCCSARVVEME</sequence>
<evidence type="ECO:0000313" key="1">
    <source>
        <dbReference type="EMBL" id="KKM07197.1"/>
    </source>
</evidence>
<proteinExistence type="predicted"/>
<dbReference type="AlphaFoldDB" id="A0A0F9HVM1"/>
<dbReference type="EMBL" id="LAZR01015823">
    <property type="protein sequence ID" value="KKM07197.1"/>
    <property type="molecule type" value="Genomic_DNA"/>
</dbReference>
<organism evidence="1">
    <name type="scientific">marine sediment metagenome</name>
    <dbReference type="NCBI Taxonomy" id="412755"/>
    <lineage>
        <taxon>unclassified sequences</taxon>
        <taxon>metagenomes</taxon>
        <taxon>ecological metagenomes</taxon>
    </lineage>
</organism>
<reference evidence="1" key="1">
    <citation type="journal article" date="2015" name="Nature">
        <title>Complex archaea that bridge the gap between prokaryotes and eukaryotes.</title>
        <authorList>
            <person name="Spang A."/>
            <person name="Saw J.H."/>
            <person name="Jorgensen S.L."/>
            <person name="Zaremba-Niedzwiedzka K."/>
            <person name="Martijn J."/>
            <person name="Lind A.E."/>
            <person name="van Eijk R."/>
            <person name="Schleper C."/>
            <person name="Guy L."/>
            <person name="Ettema T.J."/>
        </authorList>
    </citation>
    <scope>NUCLEOTIDE SEQUENCE</scope>
</reference>
<protein>
    <submittedName>
        <fullName evidence="1">Uncharacterized protein</fullName>
    </submittedName>
</protein>
<accession>A0A0F9HVM1</accession>
<comment type="caution">
    <text evidence="1">The sequence shown here is derived from an EMBL/GenBank/DDBJ whole genome shotgun (WGS) entry which is preliminary data.</text>
</comment>
<name>A0A0F9HVM1_9ZZZZ</name>